<feature type="region of interest" description="Disordered" evidence="1">
    <location>
        <begin position="57"/>
        <end position="101"/>
    </location>
</feature>
<dbReference type="EMBL" id="JARBJD010000271">
    <property type="protein sequence ID" value="KAK2945132.1"/>
    <property type="molecule type" value="Genomic_DNA"/>
</dbReference>
<feature type="compositionally biased region" description="Polar residues" evidence="1">
    <location>
        <begin position="239"/>
        <end position="256"/>
    </location>
</feature>
<feature type="compositionally biased region" description="Polar residues" evidence="1">
    <location>
        <begin position="86"/>
        <end position="101"/>
    </location>
</feature>
<accession>A0ABQ9X2G8</accession>
<feature type="region of interest" description="Disordered" evidence="1">
    <location>
        <begin position="304"/>
        <end position="328"/>
    </location>
</feature>
<reference evidence="2 3" key="1">
    <citation type="journal article" date="2022" name="bioRxiv">
        <title>Genomics of Preaxostyla Flagellates Illuminates Evolutionary Transitions and the Path Towards Mitochondrial Loss.</title>
        <authorList>
            <person name="Novak L.V.F."/>
            <person name="Treitli S.C."/>
            <person name="Pyrih J."/>
            <person name="Halakuc P."/>
            <person name="Pipaliya S.V."/>
            <person name="Vacek V."/>
            <person name="Brzon O."/>
            <person name="Soukal P."/>
            <person name="Eme L."/>
            <person name="Dacks J.B."/>
            <person name="Karnkowska A."/>
            <person name="Elias M."/>
            <person name="Hampl V."/>
        </authorList>
    </citation>
    <scope>NUCLEOTIDE SEQUENCE [LARGE SCALE GENOMIC DNA]</scope>
    <source>
        <strain evidence="2">NAU3</strain>
        <tissue evidence="2">Gut</tissue>
    </source>
</reference>
<evidence type="ECO:0000313" key="2">
    <source>
        <dbReference type="EMBL" id="KAK2945132.1"/>
    </source>
</evidence>
<gene>
    <name evidence="2" type="ORF">BLNAU_19922</name>
</gene>
<protein>
    <submittedName>
        <fullName evidence="2">Uncharacterized protein</fullName>
    </submittedName>
</protein>
<dbReference type="Proteomes" id="UP001281761">
    <property type="component" value="Unassembled WGS sequence"/>
</dbReference>
<proteinExistence type="predicted"/>
<evidence type="ECO:0000313" key="3">
    <source>
        <dbReference type="Proteomes" id="UP001281761"/>
    </source>
</evidence>
<feature type="compositionally biased region" description="Polar residues" evidence="1">
    <location>
        <begin position="309"/>
        <end position="328"/>
    </location>
</feature>
<feature type="compositionally biased region" description="Polar residues" evidence="1">
    <location>
        <begin position="64"/>
        <end position="74"/>
    </location>
</feature>
<keyword evidence="3" id="KW-1185">Reference proteome</keyword>
<feature type="region of interest" description="Disordered" evidence="1">
    <location>
        <begin position="1"/>
        <end position="23"/>
    </location>
</feature>
<name>A0ABQ9X2G8_9EUKA</name>
<feature type="region of interest" description="Disordered" evidence="1">
    <location>
        <begin position="230"/>
        <end position="256"/>
    </location>
</feature>
<evidence type="ECO:0000256" key="1">
    <source>
        <dbReference type="SAM" id="MobiDB-lite"/>
    </source>
</evidence>
<sequence>MLPVSPSGKSMLPTPTRVDADEGQDFATQSADRVWHTHNHQEAQNKVTRLQLSRARNCGEQMRLASTRSQSNPSHESEQNRKRQVQMCSAQNPSRRRVLSQQPIPFPCEEMGGEEAESAVVDVVDVALLCLRTHNLRVPSHETGRDSATDREKSKTWLMPSRWTQGSSILANTQSPITTFEHAGRRSPAPRLVGHSVVHSKIDIPTEGVKEERAMDGWTAIAQAQSAVMEGHAAEKVDATTSAQPDPSSHPKSSNPNFVIVTRHEHKSPSELFTPQRRCEVSSLMRMKKQWTDVTGVRAGMFRPKKSTPMLSHPSTVFRSAPTQTDSGTPIQVPETPFEAIGSFHFHDLTFTILTQSNSAETAAFHKYQPVTGEKWNRPRFAVVSRRDHIELGETASQTDQSCCEIRIRGNWRQRQILNQSLFATVSSRMAME</sequence>
<organism evidence="2 3">
    <name type="scientific">Blattamonas nauphoetae</name>
    <dbReference type="NCBI Taxonomy" id="2049346"/>
    <lineage>
        <taxon>Eukaryota</taxon>
        <taxon>Metamonada</taxon>
        <taxon>Preaxostyla</taxon>
        <taxon>Oxymonadida</taxon>
        <taxon>Blattamonas</taxon>
    </lineage>
</organism>
<comment type="caution">
    <text evidence="2">The sequence shown here is derived from an EMBL/GenBank/DDBJ whole genome shotgun (WGS) entry which is preliminary data.</text>
</comment>